<evidence type="ECO:0000256" key="8">
    <source>
        <dbReference type="ARBA" id="ARBA00022777"/>
    </source>
</evidence>
<comment type="subcellular location">
    <subcellularLocation>
        <location evidence="1">Cell membrane</location>
        <topology evidence="1">Single-pass type I membrane protein</topology>
    </subcellularLocation>
</comment>
<keyword evidence="7" id="KW-0547">Nucleotide-binding</keyword>
<dbReference type="EC" id="2.7.10.1" evidence="2"/>
<organism evidence="17 18">
    <name type="scientific">Trichomonas vaginalis (strain ATCC PRA-98 / G3)</name>
    <dbReference type="NCBI Taxonomy" id="412133"/>
    <lineage>
        <taxon>Eukaryota</taxon>
        <taxon>Metamonada</taxon>
        <taxon>Parabasalia</taxon>
        <taxon>Trichomonadida</taxon>
        <taxon>Trichomonadidae</taxon>
        <taxon>Trichomonas</taxon>
    </lineage>
</organism>
<keyword evidence="4" id="KW-0808">Transferase</keyword>
<reference evidence="17" key="2">
    <citation type="journal article" date="2007" name="Science">
        <title>Draft genome sequence of the sexually transmitted pathogen Trichomonas vaginalis.</title>
        <authorList>
            <person name="Carlton J.M."/>
            <person name="Hirt R.P."/>
            <person name="Silva J.C."/>
            <person name="Delcher A.L."/>
            <person name="Schatz M."/>
            <person name="Zhao Q."/>
            <person name="Wortman J.R."/>
            <person name="Bidwell S.L."/>
            <person name="Alsmark U.C.M."/>
            <person name="Besteiro S."/>
            <person name="Sicheritz-Ponten T."/>
            <person name="Noel C.J."/>
            <person name="Dacks J.B."/>
            <person name="Foster P.G."/>
            <person name="Simillion C."/>
            <person name="Van de Peer Y."/>
            <person name="Miranda-Saavedra D."/>
            <person name="Barton G.J."/>
            <person name="Westrop G.D."/>
            <person name="Mueller S."/>
            <person name="Dessi D."/>
            <person name="Fiori P.L."/>
            <person name="Ren Q."/>
            <person name="Paulsen I."/>
            <person name="Zhang H."/>
            <person name="Bastida-Corcuera F.D."/>
            <person name="Simoes-Barbosa A."/>
            <person name="Brown M.T."/>
            <person name="Hayes R.D."/>
            <person name="Mukherjee M."/>
            <person name="Okumura C.Y."/>
            <person name="Schneider R."/>
            <person name="Smith A.J."/>
            <person name="Vanacova S."/>
            <person name="Villalvazo M."/>
            <person name="Haas B.J."/>
            <person name="Pertea M."/>
            <person name="Feldblyum T.V."/>
            <person name="Utterback T.R."/>
            <person name="Shu C.L."/>
            <person name="Osoegawa K."/>
            <person name="de Jong P.J."/>
            <person name="Hrdy I."/>
            <person name="Horvathova L."/>
            <person name="Zubacova Z."/>
            <person name="Dolezal P."/>
            <person name="Malik S.B."/>
            <person name="Logsdon J.M. Jr."/>
            <person name="Henze K."/>
            <person name="Gupta A."/>
            <person name="Wang C.C."/>
            <person name="Dunne R.L."/>
            <person name="Upcroft J.A."/>
            <person name="Upcroft P."/>
            <person name="White O."/>
            <person name="Salzberg S.L."/>
            <person name="Tang P."/>
            <person name="Chiu C.-H."/>
            <person name="Lee Y.-S."/>
            <person name="Embley T.M."/>
            <person name="Coombs G.H."/>
            <person name="Mottram J.C."/>
            <person name="Tachezy J."/>
            <person name="Fraser-Liggett C.M."/>
            <person name="Johnson P.J."/>
        </authorList>
    </citation>
    <scope>NUCLEOTIDE SEQUENCE [LARGE SCALE GENOMIC DNA]</scope>
    <source>
        <strain evidence="17">G3</strain>
    </source>
</reference>
<dbReference type="Pfam" id="PF12810">
    <property type="entry name" value="ALK_LTK_GRD"/>
    <property type="match status" value="1"/>
</dbReference>
<keyword evidence="10" id="KW-1133">Transmembrane helix</keyword>
<keyword evidence="13" id="KW-1015">Disulfide bond</keyword>
<evidence type="ECO:0000256" key="4">
    <source>
        <dbReference type="ARBA" id="ARBA00022679"/>
    </source>
</evidence>
<evidence type="ECO:0000256" key="12">
    <source>
        <dbReference type="ARBA" id="ARBA00023137"/>
    </source>
</evidence>
<evidence type="ECO:0000256" key="3">
    <source>
        <dbReference type="ARBA" id="ARBA00022475"/>
    </source>
</evidence>
<evidence type="ECO:0000313" key="18">
    <source>
        <dbReference type="Proteomes" id="UP000001542"/>
    </source>
</evidence>
<feature type="domain" description="ALK/LTK-like glycine-rich" evidence="16">
    <location>
        <begin position="107"/>
        <end position="228"/>
    </location>
</feature>
<dbReference type="InterPro" id="IPR009030">
    <property type="entry name" value="Growth_fac_rcpt_cys_sf"/>
</dbReference>
<dbReference type="SUPFAM" id="SSF57184">
    <property type="entry name" value="Growth factor receptor domain"/>
    <property type="match status" value="1"/>
</dbReference>
<dbReference type="VEuPathDB" id="TrichDB:TVAG_476490"/>
<keyword evidence="9" id="KW-0067">ATP-binding</keyword>
<evidence type="ECO:0000256" key="15">
    <source>
        <dbReference type="ARBA" id="ARBA00023180"/>
    </source>
</evidence>
<dbReference type="SMR" id="A2DA72"/>
<keyword evidence="3" id="KW-1003">Cell membrane</keyword>
<evidence type="ECO:0000256" key="5">
    <source>
        <dbReference type="ARBA" id="ARBA00022692"/>
    </source>
</evidence>
<evidence type="ECO:0000259" key="16">
    <source>
        <dbReference type="Pfam" id="PF12810"/>
    </source>
</evidence>
<evidence type="ECO:0000256" key="1">
    <source>
        <dbReference type="ARBA" id="ARBA00004251"/>
    </source>
</evidence>
<dbReference type="GO" id="GO:0005886">
    <property type="term" value="C:plasma membrane"/>
    <property type="evidence" value="ECO:0007669"/>
    <property type="project" value="UniProtKB-SubCell"/>
</dbReference>
<keyword evidence="14" id="KW-0675">Receptor</keyword>
<keyword evidence="12" id="KW-0829">Tyrosine-protein kinase</keyword>
<evidence type="ECO:0000256" key="11">
    <source>
        <dbReference type="ARBA" id="ARBA00023136"/>
    </source>
</evidence>
<keyword evidence="8" id="KW-0418">Kinase</keyword>
<dbReference type="VEuPathDB" id="TrichDB:TVAGG3_0266490"/>
<evidence type="ECO:0000256" key="10">
    <source>
        <dbReference type="ARBA" id="ARBA00022989"/>
    </source>
</evidence>
<dbReference type="InParanoid" id="A2DA72"/>
<accession>A2DA72</accession>
<evidence type="ECO:0000256" key="14">
    <source>
        <dbReference type="ARBA" id="ARBA00023170"/>
    </source>
</evidence>
<name>A2DA72_TRIV3</name>
<dbReference type="EMBL" id="DS113182">
    <property type="protein sequence ID" value="EAY22720.1"/>
    <property type="molecule type" value="Genomic_DNA"/>
</dbReference>
<keyword evidence="11" id="KW-0472">Membrane</keyword>
<reference evidence="17" key="1">
    <citation type="submission" date="2006-10" db="EMBL/GenBank/DDBJ databases">
        <authorList>
            <person name="Amadeo P."/>
            <person name="Zhao Q."/>
            <person name="Wortman J."/>
            <person name="Fraser-Liggett C."/>
            <person name="Carlton J."/>
        </authorList>
    </citation>
    <scope>NUCLEOTIDE SEQUENCE</scope>
    <source>
        <strain evidence="17">G3</strain>
    </source>
</reference>
<evidence type="ECO:0000256" key="13">
    <source>
        <dbReference type="ARBA" id="ARBA00023157"/>
    </source>
</evidence>
<dbReference type="GO" id="GO:0004714">
    <property type="term" value="F:transmembrane receptor protein tyrosine kinase activity"/>
    <property type="evidence" value="ECO:0007669"/>
    <property type="project" value="UniProtKB-EC"/>
</dbReference>
<dbReference type="Gene3D" id="2.10.220.10">
    <property type="entry name" value="Hormone Receptor, Insulin-like Growth Factor Receptor 1, Chain A, domain 2"/>
    <property type="match status" value="1"/>
</dbReference>
<gene>
    <name evidence="17" type="ORF">TVAG_476490</name>
</gene>
<evidence type="ECO:0000313" key="17">
    <source>
        <dbReference type="EMBL" id="EAY22720.1"/>
    </source>
</evidence>
<evidence type="ECO:0000256" key="6">
    <source>
        <dbReference type="ARBA" id="ARBA00022729"/>
    </source>
</evidence>
<protein>
    <recommendedName>
        <fullName evidence="2">receptor protein-tyrosine kinase</fullName>
        <ecNumber evidence="2">2.7.10.1</ecNumber>
    </recommendedName>
</protein>
<proteinExistence type="predicted"/>
<dbReference type="Proteomes" id="UP000001542">
    <property type="component" value="Unassembled WGS sequence"/>
</dbReference>
<evidence type="ECO:0000256" key="9">
    <source>
        <dbReference type="ARBA" id="ARBA00022840"/>
    </source>
</evidence>
<dbReference type="InterPro" id="IPR055163">
    <property type="entry name" value="ALK/LTK-like_GRD"/>
</dbReference>
<dbReference type="GO" id="GO:0005524">
    <property type="term" value="F:ATP binding"/>
    <property type="evidence" value="ECO:0007669"/>
    <property type="project" value="UniProtKB-KW"/>
</dbReference>
<keyword evidence="6" id="KW-0732">Signal</keyword>
<sequence>MSKVGASGTSFISDNESIVFSEIFNGNSSNKNYGNGKVTIRSEYICIDSCINCENNLTCLECDSNHVLYEGKCELKTCPVGYINIKNVCKPIIHGTLIYNETGYNTYSSELRPGLYDIECFGAQGGNYWINKRFFHPGGYGSYSHAKIKVTNENLRYKAIIGEQGNDNHDSTYRGHPDGGYSTLIGGGYKSGSGGGSSRVILNENIYIFAAGGSGASSDFGGAFGGGNNTCF</sequence>
<evidence type="ECO:0000256" key="7">
    <source>
        <dbReference type="ARBA" id="ARBA00022741"/>
    </source>
</evidence>
<keyword evidence="5" id="KW-0812">Transmembrane</keyword>
<dbReference type="AlphaFoldDB" id="A2DA72"/>
<evidence type="ECO:0000256" key="2">
    <source>
        <dbReference type="ARBA" id="ARBA00011902"/>
    </source>
</evidence>
<keyword evidence="18" id="KW-1185">Reference proteome</keyword>
<keyword evidence="15" id="KW-0325">Glycoprotein</keyword>